<reference evidence="2 3" key="1">
    <citation type="submission" date="2012-05" db="EMBL/GenBank/DDBJ databases">
        <title>Genome sequence of Nitritalea halalkaliphila LW7.</title>
        <authorList>
            <person name="Jangir P.K."/>
            <person name="Singh A."/>
            <person name="Shivaji S."/>
            <person name="Sharma R."/>
        </authorList>
    </citation>
    <scope>NUCLEOTIDE SEQUENCE [LARGE SCALE GENOMIC DNA]</scope>
    <source>
        <strain evidence="2 3">LW7</strain>
    </source>
</reference>
<dbReference type="InterPro" id="IPR047589">
    <property type="entry name" value="DUF11_rpt"/>
</dbReference>
<dbReference type="EMBL" id="AJYA01000114">
    <property type="protein sequence ID" value="EIM71873.1"/>
    <property type="molecule type" value="Genomic_DNA"/>
</dbReference>
<evidence type="ECO:0000313" key="3">
    <source>
        <dbReference type="Proteomes" id="UP000005551"/>
    </source>
</evidence>
<evidence type="ECO:0000259" key="1">
    <source>
        <dbReference type="Pfam" id="PF01345"/>
    </source>
</evidence>
<name>I5BQM1_9BACT</name>
<dbReference type="InterPro" id="IPR001434">
    <property type="entry name" value="OmcB-like_DUF11"/>
</dbReference>
<dbReference type="InterPro" id="IPR051172">
    <property type="entry name" value="Chlamydia_OmcB"/>
</dbReference>
<dbReference type="PANTHER" id="PTHR34819">
    <property type="entry name" value="LARGE CYSTEINE-RICH PERIPLASMIC PROTEIN OMCB"/>
    <property type="match status" value="1"/>
</dbReference>
<comment type="caution">
    <text evidence="2">The sequence shown here is derived from an EMBL/GenBank/DDBJ whole genome shotgun (WGS) entry which is preliminary data.</text>
</comment>
<sequence>MGVVIVAQARGLRQPTEREQLSNEVRVNVNALRVANLEVLKTPAAPRVLAGESITYTIRVRNIGNAAARNVLVTDALPAGTVFESASMGGTFAAGTVSWNIAEIAAGGEATLTLVLGIPANTAAGTVIRNVAVQIVRMIRMVRRKMRRIQIMM</sequence>
<dbReference type="Gene3D" id="2.60.40.10">
    <property type="entry name" value="Immunoglobulins"/>
    <property type="match status" value="1"/>
</dbReference>
<gene>
    <name evidence="2" type="ORF">A3SI_20227</name>
</gene>
<dbReference type="OrthoDB" id="904955at2"/>
<dbReference type="PANTHER" id="PTHR34819:SF3">
    <property type="entry name" value="CELL SURFACE PROTEIN"/>
    <property type="match status" value="1"/>
</dbReference>
<feature type="domain" description="DUF11" evidence="1">
    <location>
        <begin position="37"/>
        <end position="132"/>
    </location>
</feature>
<protein>
    <recommendedName>
        <fullName evidence="1">DUF11 domain-containing protein</fullName>
    </recommendedName>
</protein>
<dbReference type="Proteomes" id="UP000005551">
    <property type="component" value="Unassembled WGS sequence"/>
</dbReference>
<evidence type="ECO:0000313" key="2">
    <source>
        <dbReference type="EMBL" id="EIM71873.1"/>
    </source>
</evidence>
<accession>I5BQM1</accession>
<dbReference type="NCBIfam" id="TIGR01451">
    <property type="entry name" value="B_ant_repeat"/>
    <property type="match status" value="1"/>
</dbReference>
<dbReference type="AlphaFoldDB" id="I5BQM1"/>
<keyword evidence="3" id="KW-1185">Reference proteome</keyword>
<dbReference type="PATRIC" id="fig|1189621.3.peg.4190"/>
<dbReference type="Pfam" id="PF01345">
    <property type="entry name" value="DUF11"/>
    <property type="match status" value="1"/>
</dbReference>
<organism evidence="2 3">
    <name type="scientific">Nitritalea halalkaliphila LW7</name>
    <dbReference type="NCBI Taxonomy" id="1189621"/>
    <lineage>
        <taxon>Bacteria</taxon>
        <taxon>Pseudomonadati</taxon>
        <taxon>Bacteroidota</taxon>
        <taxon>Cytophagia</taxon>
        <taxon>Cytophagales</taxon>
        <taxon>Cyclobacteriaceae</taxon>
        <taxon>Nitritalea</taxon>
    </lineage>
</organism>
<proteinExistence type="predicted"/>
<dbReference type="InterPro" id="IPR013783">
    <property type="entry name" value="Ig-like_fold"/>
</dbReference>
<dbReference type="RefSeq" id="WP_009057841.1">
    <property type="nucleotide sequence ID" value="NZ_AJYA01000114.1"/>
</dbReference>
<dbReference type="STRING" id="1189621.A3SI_20227"/>